<dbReference type="InterPro" id="IPR029056">
    <property type="entry name" value="Ribokinase-like"/>
</dbReference>
<gene>
    <name evidence="4" type="ORF">HDF17_003680</name>
</gene>
<dbReference type="GO" id="GO:0016301">
    <property type="term" value="F:kinase activity"/>
    <property type="evidence" value="ECO:0007669"/>
    <property type="project" value="UniProtKB-KW"/>
</dbReference>
<evidence type="ECO:0000313" key="5">
    <source>
        <dbReference type="Proteomes" id="UP000589520"/>
    </source>
</evidence>
<dbReference type="PANTHER" id="PTHR42774:SF3">
    <property type="entry name" value="KETOHEXOKINASE"/>
    <property type="match status" value="1"/>
</dbReference>
<keyword evidence="2 4" id="KW-0418">Kinase</keyword>
<proteinExistence type="predicted"/>
<protein>
    <submittedName>
        <fullName evidence="4">Sulfofructose kinase</fullName>
        <ecNumber evidence="4">2.7.1.184</ecNumber>
    </submittedName>
</protein>
<dbReference type="PANTHER" id="PTHR42774">
    <property type="entry name" value="PHOSPHOTRANSFERASE SYSTEM TRANSPORT PROTEIN"/>
    <property type="match status" value="1"/>
</dbReference>
<evidence type="ECO:0000259" key="3">
    <source>
        <dbReference type="Pfam" id="PF00294"/>
    </source>
</evidence>
<evidence type="ECO:0000256" key="2">
    <source>
        <dbReference type="ARBA" id="ARBA00022777"/>
    </source>
</evidence>
<dbReference type="Proteomes" id="UP000589520">
    <property type="component" value="Unassembled WGS sequence"/>
</dbReference>
<dbReference type="InterPro" id="IPR011611">
    <property type="entry name" value="PfkB_dom"/>
</dbReference>
<dbReference type="InterPro" id="IPR002173">
    <property type="entry name" value="Carboh/pur_kinase_PfkB_CS"/>
</dbReference>
<keyword evidence="1 4" id="KW-0808">Transferase</keyword>
<evidence type="ECO:0000256" key="1">
    <source>
        <dbReference type="ARBA" id="ARBA00022679"/>
    </source>
</evidence>
<dbReference type="RefSeq" id="WP_179493180.1">
    <property type="nucleotide sequence ID" value="NZ_JACCCW010000002.1"/>
</dbReference>
<comment type="caution">
    <text evidence="4">The sequence shown here is derived from an EMBL/GenBank/DDBJ whole genome shotgun (WGS) entry which is preliminary data.</text>
</comment>
<dbReference type="EMBL" id="JACCCW010000002">
    <property type="protein sequence ID" value="NYF81360.1"/>
    <property type="molecule type" value="Genomic_DNA"/>
</dbReference>
<dbReference type="AlphaFoldDB" id="A0A7Y9PKE1"/>
<organism evidence="4 5">
    <name type="scientific">Granulicella arctica</name>
    <dbReference type="NCBI Taxonomy" id="940613"/>
    <lineage>
        <taxon>Bacteria</taxon>
        <taxon>Pseudomonadati</taxon>
        <taxon>Acidobacteriota</taxon>
        <taxon>Terriglobia</taxon>
        <taxon>Terriglobales</taxon>
        <taxon>Acidobacteriaceae</taxon>
        <taxon>Granulicella</taxon>
    </lineage>
</organism>
<feature type="domain" description="Carbohydrate kinase PfkB" evidence="3">
    <location>
        <begin position="18"/>
        <end position="289"/>
    </location>
</feature>
<dbReference type="SUPFAM" id="SSF53613">
    <property type="entry name" value="Ribokinase-like"/>
    <property type="match status" value="1"/>
</dbReference>
<dbReference type="EC" id="2.7.1.184" evidence="4"/>
<accession>A0A7Y9PKE1</accession>
<dbReference type="InterPro" id="IPR052562">
    <property type="entry name" value="Ketohexokinase-related"/>
</dbReference>
<dbReference type="Pfam" id="PF00294">
    <property type="entry name" value="PfkB"/>
    <property type="match status" value="1"/>
</dbReference>
<name>A0A7Y9PKE1_9BACT</name>
<dbReference type="Gene3D" id="3.40.1190.20">
    <property type="match status" value="1"/>
</dbReference>
<reference evidence="4 5" key="1">
    <citation type="submission" date="2020-07" db="EMBL/GenBank/DDBJ databases">
        <title>Genomic Encyclopedia of Type Strains, Phase IV (KMG-V): Genome sequencing to study the core and pangenomes of soil and plant-associated prokaryotes.</title>
        <authorList>
            <person name="Whitman W."/>
        </authorList>
    </citation>
    <scope>NUCLEOTIDE SEQUENCE [LARGE SCALE GENOMIC DNA]</scope>
    <source>
        <strain evidence="4 5">X4EP2</strain>
    </source>
</reference>
<dbReference type="GO" id="GO:0061594">
    <property type="term" value="F:6-deoxy-6-sulfofructose kinase activity"/>
    <property type="evidence" value="ECO:0007669"/>
    <property type="project" value="UniProtKB-EC"/>
</dbReference>
<evidence type="ECO:0000313" key="4">
    <source>
        <dbReference type="EMBL" id="NYF81360.1"/>
    </source>
</evidence>
<dbReference type="PROSITE" id="PS00584">
    <property type="entry name" value="PFKB_KINASES_2"/>
    <property type="match status" value="1"/>
</dbReference>
<keyword evidence="5" id="KW-1185">Reference proteome</keyword>
<sequence>MTNLSKVDLVGVGLNAADTVIPLAKFPIRGSKVEFSTAHLFPGGQVASTVVACQHWGMRTRYVGKLGDDAAGVLHVKEFARAGVETQILTVAECASRQSLILVDGDGERTVLWRKDERLDMRPSDLDREWIVNARALHVDGYDTATATVAAGWAREAGVPVIADLDELYPGVDELLERIDYLIVSRDFPCRLMREPDLETALREMQRRYGCKLAAATLGEDGVLAWDGREYHYVPAYRVPVVDTTGAGDMFHAGFIYGLLQDWPLERQLDFACAAAALNCMAVGARGGMRTLGEVEELMATGSRYPAAYSVSSVSGVVR</sequence>